<dbReference type="InterPro" id="IPR008936">
    <property type="entry name" value="Rho_GTPase_activation_prot"/>
</dbReference>
<dbReference type="Proteomes" id="UP001149090">
    <property type="component" value="Unassembled WGS sequence"/>
</dbReference>
<feature type="domain" description="Ras-GAP" evidence="4">
    <location>
        <begin position="166"/>
        <end position="357"/>
    </location>
</feature>
<name>A0A9Q0R9V6_ANAIG</name>
<feature type="domain" description="C2" evidence="3">
    <location>
        <begin position="1"/>
        <end position="100"/>
    </location>
</feature>
<dbReference type="InterPro" id="IPR000008">
    <property type="entry name" value="C2_dom"/>
</dbReference>
<keyword evidence="1" id="KW-0343">GTPase activation</keyword>
<evidence type="ECO:0000313" key="6">
    <source>
        <dbReference type="Proteomes" id="UP001149090"/>
    </source>
</evidence>
<sequence length="915" mass="106863">MSSVPQLFVKVFEVKKIPKFEQPSLIYCKIKQGKYKLQTTFKDSTNPKWNEDFIFLAKKDTPLLIELIQLEKLTKKSKIFGKITISLKSIKNEKPVEKIYEVIGKKNSIVGKMKLLIHYLDIKKELGESQKKLELWKSKFIEFLQLITNDSFEILSILVDVISSREYKNFAENMVAILYPQKLILPFIKIAIEKEVSNSNSPDQLFRANSFATKIIKEFSLQIGKDFLHLILKEPIEKIMNIKEVVDILPENHTNIETLDEAYEIIENCTNDMLNSILSAQKKIPIDLLEICRYIRQSVQLKFPEKSLVAVSGFIFLRFFGPSIVSPEDWNSNISNITPTQRKNIVLVGKIVQTLANHADLGVKDEKLKPLTFAFKNRIEDIDKFLDQISQDPNQEIEKDLEIQIQEKFFDLNQMGNLVKFLKLYKDKIETIFSTEENIEFTKEENFKNKTLESRDKITKMEDLLNILGDPCDSHIQKLHSISSPLIQGKKAIKIVDTQQPSFVTESEDTFGILNINSSSFGEKKSPITISIEICGEINELYYKYLFEKQNPDSQLNHKRDHLFYANCNWKRMREDDKYIELMKSKIGELKSINLADINQLDRIPFWINIHNALFINACVENGTPPLTLSQAKHFSSLFKYKIDDFLFSIDDITQGILRANAKNFFGIRHFRKTDPRRDFVLDFFFPLILFGISNLQIASPPVHIYHEKIIEKELYRSAQLFIENFIQIEDRTLDPLIILPKFFKYFHSDFGKSDDQMVEFIEEILQVTQSDIYMKFRNILILDFSLKYINLYKIPEYREYGLFDSKTAKIFKSVPNKYTQKLSWKKGRMQKMRLESYHEIDPDRKIKPNPSTKSISDQTTLMGKSIQMTSLTPFIRSKRRTQSNPQKLNLQRSKTQVQNSQKKRAYSSLETSNI</sequence>
<dbReference type="PANTHER" id="PTHR10194">
    <property type="entry name" value="RAS GTPASE-ACTIVATING PROTEINS"/>
    <property type="match status" value="1"/>
</dbReference>
<dbReference type="Pfam" id="PF00168">
    <property type="entry name" value="C2"/>
    <property type="match status" value="1"/>
</dbReference>
<evidence type="ECO:0000259" key="4">
    <source>
        <dbReference type="PROSITE" id="PS50018"/>
    </source>
</evidence>
<dbReference type="Pfam" id="PF00616">
    <property type="entry name" value="RasGAP"/>
    <property type="match status" value="2"/>
</dbReference>
<evidence type="ECO:0000313" key="5">
    <source>
        <dbReference type="EMBL" id="KAJ5072326.1"/>
    </source>
</evidence>
<dbReference type="InterPro" id="IPR001936">
    <property type="entry name" value="RasGAP_dom"/>
</dbReference>
<keyword evidence="6" id="KW-1185">Reference proteome</keyword>
<dbReference type="Gene3D" id="1.10.506.10">
    <property type="entry name" value="GTPase Activation - p120gap, domain 1"/>
    <property type="match status" value="2"/>
</dbReference>
<evidence type="ECO:0000259" key="3">
    <source>
        <dbReference type="PROSITE" id="PS50004"/>
    </source>
</evidence>
<dbReference type="Pfam" id="PF04784">
    <property type="entry name" value="DUF547"/>
    <property type="match status" value="1"/>
</dbReference>
<accession>A0A9Q0R9V6</accession>
<proteinExistence type="predicted"/>
<feature type="region of interest" description="Disordered" evidence="2">
    <location>
        <begin position="880"/>
        <end position="915"/>
    </location>
</feature>
<dbReference type="PROSITE" id="PS50004">
    <property type="entry name" value="C2"/>
    <property type="match status" value="1"/>
</dbReference>
<dbReference type="SMART" id="SM00239">
    <property type="entry name" value="C2"/>
    <property type="match status" value="1"/>
</dbReference>
<dbReference type="PROSITE" id="PS50018">
    <property type="entry name" value="RAS_GTPASE_ACTIV_2"/>
    <property type="match status" value="1"/>
</dbReference>
<organism evidence="5 6">
    <name type="scientific">Anaeramoeba ignava</name>
    <name type="common">Anaerobic marine amoeba</name>
    <dbReference type="NCBI Taxonomy" id="1746090"/>
    <lineage>
        <taxon>Eukaryota</taxon>
        <taxon>Metamonada</taxon>
        <taxon>Anaeramoebidae</taxon>
        <taxon>Anaeramoeba</taxon>
    </lineage>
</organism>
<evidence type="ECO:0000256" key="2">
    <source>
        <dbReference type="SAM" id="MobiDB-lite"/>
    </source>
</evidence>
<feature type="compositionally biased region" description="Polar residues" evidence="2">
    <location>
        <begin position="883"/>
        <end position="901"/>
    </location>
</feature>
<dbReference type="CDD" id="cd00030">
    <property type="entry name" value="C2"/>
    <property type="match status" value="1"/>
</dbReference>
<dbReference type="InterPro" id="IPR006869">
    <property type="entry name" value="DUF547"/>
</dbReference>
<dbReference type="InterPro" id="IPR039360">
    <property type="entry name" value="Ras_GTPase"/>
</dbReference>
<dbReference type="SUPFAM" id="SSF49562">
    <property type="entry name" value="C2 domain (Calcium/lipid-binding domain, CaLB)"/>
    <property type="match status" value="1"/>
</dbReference>
<dbReference type="PANTHER" id="PTHR10194:SF60">
    <property type="entry name" value="RAS GTPASE-ACTIVATING PROTEIN RASKOL"/>
    <property type="match status" value="1"/>
</dbReference>
<reference evidence="5" key="1">
    <citation type="submission" date="2022-10" db="EMBL/GenBank/DDBJ databases">
        <title>Novel sulphate-reducing endosymbionts in the free-living metamonad Anaeramoeba.</title>
        <authorList>
            <person name="Jerlstrom-Hultqvist J."/>
            <person name="Cepicka I."/>
            <person name="Gallot-Lavallee L."/>
            <person name="Salas-Leiva D."/>
            <person name="Curtis B.A."/>
            <person name="Zahonova K."/>
            <person name="Pipaliya S."/>
            <person name="Dacks J."/>
            <person name="Roger A.J."/>
        </authorList>
    </citation>
    <scope>NUCLEOTIDE SEQUENCE</scope>
    <source>
        <strain evidence="5">BMAN</strain>
    </source>
</reference>
<dbReference type="GO" id="GO:0005096">
    <property type="term" value="F:GTPase activator activity"/>
    <property type="evidence" value="ECO:0007669"/>
    <property type="project" value="UniProtKB-KW"/>
</dbReference>
<dbReference type="EMBL" id="JAPDFW010000081">
    <property type="protein sequence ID" value="KAJ5072326.1"/>
    <property type="molecule type" value="Genomic_DNA"/>
</dbReference>
<dbReference type="AlphaFoldDB" id="A0A9Q0R9V6"/>
<dbReference type="Gene3D" id="2.60.40.150">
    <property type="entry name" value="C2 domain"/>
    <property type="match status" value="1"/>
</dbReference>
<dbReference type="SUPFAM" id="SSF48350">
    <property type="entry name" value="GTPase activation domain, GAP"/>
    <property type="match status" value="1"/>
</dbReference>
<gene>
    <name evidence="5" type="ORF">M0811_01340</name>
</gene>
<protein>
    <submittedName>
        <fullName evidence="5">Ras gtpase-activating protein</fullName>
    </submittedName>
</protein>
<dbReference type="InterPro" id="IPR035892">
    <property type="entry name" value="C2_domain_sf"/>
</dbReference>
<comment type="caution">
    <text evidence="5">The sequence shown here is derived from an EMBL/GenBank/DDBJ whole genome shotgun (WGS) entry which is preliminary data.</text>
</comment>
<dbReference type="OrthoDB" id="1562946at2759"/>
<dbReference type="SMART" id="SM00323">
    <property type="entry name" value="RasGAP"/>
    <property type="match status" value="1"/>
</dbReference>
<evidence type="ECO:0000256" key="1">
    <source>
        <dbReference type="ARBA" id="ARBA00022468"/>
    </source>
</evidence>